<keyword evidence="2" id="KW-1185">Reference proteome</keyword>
<reference evidence="1" key="1">
    <citation type="journal article" date="2014" name="Int. J. Syst. Evol. Microbiol.">
        <title>Complete genome sequence of Corynebacterium casei LMG S-19264T (=DSM 44701T), isolated from a smear-ripened cheese.</title>
        <authorList>
            <consortium name="US DOE Joint Genome Institute (JGI-PGF)"/>
            <person name="Walter F."/>
            <person name="Albersmeier A."/>
            <person name="Kalinowski J."/>
            <person name="Ruckert C."/>
        </authorList>
    </citation>
    <scope>NUCLEOTIDE SEQUENCE</scope>
    <source>
        <strain evidence="1">JCM 18487</strain>
    </source>
</reference>
<gene>
    <name evidence="1" type="ORF">GCM10010885_24700</name>
</gene>
<name>A0A917NNY9_9BACL</name>
<dbReference type="Proteomes" id="UP000637695">
    <property type="component" value="Unassembled WGS sequence"/>
</dbReference>
<organism evidence="1 2">
    <name type="scientific">Alicyclobacillus cellulosilyticus</name>
    <dbReference type="NCBI Taxonomy" id="1003997"/>
    <lineage>
        <taxon>Bacteria</taxon>
        <taxon>Bacillati</taxon>
        <taxon>Bacillota</taxon>
        <taxon>Bacilli</taxon>
        <taxon>Bacillales</taxon>
        <taxon>Alicyclobacillaceae</taxon>
        <taxon>Alicyclobacillus</taxon>
    </lineage>
</organism>
<reference evidence="1" key="2">
    <citation type="submission" date="2020-09" db="EMBL/GenBank/DDBJ databases">
        <authorList>
            <person name="Sun Q."/>
            <person name="Ohkuma M."/>
        </authorList>
    </citation>
    <scope>NUCLEOTIDE SEQUENCE</scope>
    <source>
        <strain evidence="1">JCM 18487</strain>
    </source>
</reference>
<dbReference type="EMBL" id="BMOY01000078">
    <property type="protein sequence ID" value="GGJ14503.1"/>
    <property type="molecule type" value="Genomic_DNA"/>
</dbReference>
<evidence type="ECO:0000313" key="2">
    <source>
        <dbReference type="Proteomes" id="UP000637695"/>
    </source>
</evidence>
<sequence>MVYRNRVLIQDPAPEALAQAQQMASMFTNELDEQRLSNAEVLRAYKEQHEVEGRFRFLKSPYFVGPVYLQNPGRVESFVNSSIRNSPRSITCICRIPGESSRLGA</sequence>
<protein>
    <submittedName>
        <fullName evidence="1">Uncharacterized protein</fullName>
    </submittedName>
</protein>
<proteinExistence type="predicted"/>
<accession>A0A917NNY9</accession>
<comment type="caution">
    <text evidence="1">The sequence shown here is derived from an EMBL/GenBank/DDBJ whole genome shotgun (WGS) entry which is preliminary data.</text>
</comment>
<evidence type="ECO:0000313" key="1">
    <source>
        <dbReference type="EMBL" id="GGJ14503.1"/>
    </source>
</evidence>
<dbReference type="AlphaFoldDB" id="A0A917NNY9"/>